<comment type="caution">
    <text evidence="2">The sequence shown here is derived from an EMBL/GenBank/DDBJ whole genome shotgun (WGS) entry which is preliminary data.</text>
</comment>
<feature type="domain" description="EAL" evidence="1">
    <location>
        <begin position="1"/>
        <end position="47"/>
    </location>
</feature>
<organism evidence="2">
    <name type="scientific">Hellea balneolensis</name>
    <dbReference type="NCBI Taxonomy" id="287478"/>
    <lineage>
        <taxon>Bacteria</taxon>
        <taxon>Pseudomonadati</taxon>
        <taxon>Pseudomonadota</taxon>
        <taxon>Alphaproteobacteria</taxon>
        <taxon>Maricaulales</taxon>
        <taxon>Robiginitomaculaceae</taxon>
        <taxon>Hellea</taxon>
    </lineage>
</organism>
<dbReference type="AlphaFoldDB" id="A0A7V5U1M6"/>
<dbReference type="Proteomes" id="UP000885806">
    <property type="component" value="Unassembled WGS sequence"/>
</dbReference>
<protein>
    <submittedName>
        <fullName evidence="2">EAL domain-containing protein</fullName>
    </submittedName>
</protein>
<reference evidence="2" key="1">
    <citation type="journal article" date="2020" name="mSystems">
        <title>Genome- and Community-Level Interaction Insights into Carbon Utilization and Element Cycling Functions of Hydrothermarchaeota in Hydrothermal Sediment.</title>
        <authorList>
            <person name="Zhou Z."/>
            <person name="Liu Y."/>
            <person name="Xu W."/>
            <person name="Pan J."/>
            <person name="Luo Z.H."/>
            <person name="Li M."/>
        </authorList>
    </citation>
    <scope>NUCLEOTIDE SEQUENCE [LARGE SCALE GENOMIC DNA]</scope>
    <source>
        <strain evidence="2">HyVt-538</strain>
    </source>
</reference>
<evidence type="ECO:0000313" key="2">
    <source>
        <dbReference type="EMBL" id="HHI89215.1"/>
    </source>
</evidence>
<proteinExistence type="predicted"/>
<evidence type="ECO:0000259" key="1">
    <source>
        <dbReference type="PROSITE" id="PS50883"/>
    </source>
</evidence>
<feature type="non-terminal residue" evidence="2">
    <location>
        <position position="1"/>
    </location>
</feature>
<dbReference type="Gene3D" id="3.20.20.450">
    <property type="entry name" value="EAL domain"/>
    <property type="match status" value="1"/>
</dbReference>
<sequence>SVKTVAEMVGSREDADLLTRLGVDYLQGYMFGLPGPIPQTGHKRKTA</sequence>
<dbReference type="PROSITE" id="PS50883">
    <property type="entry name" value="EAL"/>
    <property type="match status" value="1"/>
</dbReference>
<accession>A0A7V5U1M6</accession>
<dbReference type="EMBL" id="DROP01000308">
    <property type="protein sequence ID" value="HHI89215.1"/>
    <property type="molecule type" value="Genomic_DNA"/>
</dbReference>
<dbReference type="InterPro" id="IPR035919">
    <property type="entry name" value="EAL_sf"/>
</dbReference>
<dbReference type="SUPFAM" id="SSF141868">
    <property type="entry name" value="EAL domain-like"/>
    <property type="match status" value="1"/>
</dbReference>
<gene>
    <name evidence="2" type="ORF">ENK01_04595</name>
</gene>
<dbReference type="InterPro" id="IPR001633">
    <property type="entry name" value="EAL_dom"/>
</dbReference>
<name>A0A7V5U1M6_9PROT</name>